<gene>
    <name evidence="2" type="ORF">SAMN02745168_1901</name>
</gene>
<dbReference type="InterPro" id="IPR036732">
    <property type="entry name" value="AFP_Neu5c_C_sf"/>
</dbReference>
<sequence length="234" mass="25298">MTKLFRSKAFIGSICLVLAAAIAFLLLPRFYAAQSATVNVVRVTQDVPAGTVITSAMLTTAEAGAYGLPGKVMTSEAEVVGKVAAETLYAGEMLWQDRLMSEEDYIASEDARTKGLTNGMCLVTLELPSASSGIAGVLRAGYIVDVYECTKSEDASYSIAKCLSSMYVYDVLNSNLESLNDLEAKKDGASADDTTNYDLKPVYVIFRCTEDQAQTLIRLERVESLYLTLKNTEG</sequence>
<evidence type="ECO:0000313" key="2">
    <source>
        <dbReference type="EMBL" id="SMC62995.1"/>
    </source>
</evidence>
<dbReference type="SMART" id="SM00858">
    <property type="entry name" value="SAF"/>
    <property type="match status" value="1"/>
</dbReference>
<dbReference type="Pfam" id="PF08666">
    <property type="entry name" value="SAF"/>
    <property type="match status" value="1"/>
</dbReference>
<dbReference type="STRING" id="1122930.SAMN02745168_1901"/>
<dbReference type="Gene3D" id="3.90.1210.10">
    <property type="entry name" value="Antifreeze-like/N-acetylneuraminic acid synthase C-terminal domain"/>
    <property type="match status" value="1"/>
</dbReference>
<accession>A0A1W2AQN6</accession>
<protein>
    <submittedName>
        <fullName evidence="2">Flp pilus assembly protein CpaB</fullName>
    </submittedName>
</protein>
<proteinExistence type="predicted"/>
<dbReference type="RefSeq" id="WP_084234577.1">
    <property type="nucleotide sequence ID" value="NZ_FWXW01000004.1"/>
</dbReference>
<dbReference type="SUPFAM" id="SSF51269">
    <property type="entry name" value="AFP III-like domain"/>
    <property type="match status" value="1"/>
</dbReference>
<keyword evidence="3" id="KW-1185">Reference proteome</keyword>
<dbReference type="EMBL" id="FWXW01000004">
    <property type="protein sequence ID" value="SMC62995.1"/>
    <property type="molecule type" value="Genomic_DNA"/>
</dbReference>
<evidence type="ECO:0000259" key="1">
    <source>
        <dbReference type="SMART" id="SM00858"/>
    </source>
</evidence>
<reference evidence="2 3" key="1">
    <citation type="submission" date="2017-04" db="EMBL/GenBank/DDBJ databases">
        <authorList>
            <person name="Afonso C.L."/>
            <person name="Miller P.J."/>
            <person name="Scott M.A."/>
            <person name="Spackman E."/>
            <person name="Goraichik I."/>
            <person name="Dimitrov K.M."/>
            <person name="Suarez D.L."/>
            <person name="Swayne D.E."/>
        </authorList>
    </citation>
    <scope>NUCLEOTIDE SEQUENCE [LARGE SCALE GENOMIC DNA]</scope>
    <source>
        <strain evidence="2 3">DSM 12816</strain>
    </source>
</reference>
<dbReference type="InterPro" id="IPR013974">
    <property type="entry name" value="SAF"/>
</dbReference>
<organism evidence="2 3">
    <name type="scientific">Papillibacter cinnamivorans DSM 12816</name>
    <dbReference type="NCBI Taxonomy" id="1122930"/>
    <lineage>
        <taxon>Bacteria</taxon>
        <taxon>Bacillati</taxon>
        <taxon>Bacillota</taxon>
        <taxon>Clostridia</taxon>
        <taxon>Eubacteriales</taxon>
        <taxon>Oscillospiraceae</taxon>
        <taxon>Papillibacter</taxon>
    </lineage>
</organism>
<dbReference type="OrthoDB" id="1953381at2"/>
<dbReference type="AlphaFoldDB" id="A0A1W2AQN6"/>
<dbReference type="Proteomes" id="UP000192790">
    <property type="component" value="Unassembled WGS sequence"/>
</dbReference>
<dbReference type="CDD" id="cd11614">
    <property type="entry name" value="SAF_CpaB_FlgA_like"/>
    <property type="match status" value="1"/>
</dbReference>
<evidence type="ECO:0000313" key="3">
    <source>
        <dbReference type="Proteomes" id="UP000192790"/>
    </source>
</evidence>
<name>A0A1W2AQN6_9FIRM</name>
<feature type="domain" description="SAF" evidence="1">
    <location>
        <begin position="38"/>
        <end position="100"/>
    </location>
</feature>